<comment type="caution">
    <text evidence="2">The sequence shown here is derived from an EMBL/GenBank/DDBJ whole genome shotgun (WGS) entry which is preliminary data.</text>
</comment>
<proteinExistence type="predicted"/>
<evidence type="ECO:0000256" key="1">
    <source>
        <dbReference type="SAM" id="MobiDB-lite"/>
    </source>
</evidence>
<dbReference type="AlphaFoldDB" id="A0AAV0B443"/>
<organism evidence="2 3">
    <name type="scientific">Phakopsora pachyrhizi</name>
    <name type="common">Asian soybean rust disease fungus</name>
    <dbReference type="NCBI Taxonomy" id="170000"/>
    <lineage>
        <taxon>Eukaryota</taxon>
        <taxon>Fungi</taxon>
        <taxon>Dikarya</taxon>
        <taxon>Basidiomycota</taxon>
        <taxon>Pucciniomycotina</taxon>
        <taxon>Pucciniomycetes</taxon>
        <taxon>Pucciniales</taxon>
        <taxon>Phakopsoraceae</taxon>
        <taxon>Phakopsora</taxon>
    </lineage>
</organism>
<gene>
    <name evidence="2" type="ORF">PPACK8108_LOCUS12968</name>
</gene>
<protein>
    <submittedName>
        <fullName evidence="2">Uncharacterized protein</fullName>
    </submittedName>
</protein>
<evidence type="ECO:0000313" key="2">
    <source>
        <dbReference type="EMBL" id="CAH7678443.1"/>
    </source>
</evidence>
<dbReference type="EMBL" id="CALTRL010003185">
    <property type="protein sequence ID" value="CAH7678443.1"/>
    <property type="molecule type" value="Genomic_DNA"/>
</dbReference>
<feature type="region of interest" description="Disordered" evidence="1">
    <location>
        <begin position="1"/>
        <end position="37"/>
    </location>
</feature>
<reference evidence="2" key="1">
    <citation type="submission" date="2022-06" db="EMBL/GenBank/DDBJ databases">
        <authorList>
            <consortium name="SYNGENTA / RWTH Aachen University"/>
        </authorList>
    </citation>
    <scope>NUCLEOTIDE SEQUENCE</scope>
</reference>
<dbReference type="Proteomes" id="UP001153365">
    <property type="component" value="Unassembled WGS sequence"/>
</dbReference>
<feature type="compositionally biased region" description="Polar residues" evidence="1">
    <location>
        <begin position="19"/>
        <end position="29"/>
    </location>
</feature>
<evidence type="ECO:0000313" key="3">
    <source>
        <dbReference type="Proteomes" id="UP001153365"/>
    </source>
</evidence>
<accession>A0AAV0B443</accession>
<sequence>MGKKDFSGRNRSKREASQPLKTFQDSTALTRGDGLNKSQCRMDIHSGSVDQWINAIENLLGGGAGQLIEQILGNVAYVLKPSLGGVVIDPQHGVVMPVGSRGLQAVTSQTTPTSQLDRHLADCVAGQILKPLATLPRWSEEA</sequence>
<name>A0AAV0B443_PHAPC</name>
<keyword evidence="3" id="KW-1185">Reference proteome</keyword>
<feature type="compositionally biased region" description="Basic and acidic residues" evidence="1">
    <location>
        <begin position="1"/>
        <end position="16"/>
    </location>
</feature>